<dbReference type="HAMAP" id="MF_00115">
    <property type="entry name" value="MscL"/>
    <property type="match status" value="1"/>
</dbReference>
<keyword evidence="9 10" id="KW-0407">Ion channel</keyword>
<sequence length="145" mass="15738">MLKGFKEFILRGNVIDLAVAVVIGAAFTGVVTAIVNNLINPLISAFFKASDLDNAMIVTLNNSDIKFGAVLGAVINFLIVAVVVYFVFVYPLNQVKKRAERLRKKGVVEPEAPITELDLLTEIRDLLQAQQSPPQPAGKHADPLP</sequence>
<evidence type="ECO:0000256" key="7">
    <source>
        <dbReference type="ARBA" id="ARBA00023065"/>
    </source>
</evidence>
<comment type="subunit">
    <text evidence="10">Homopentamer.</text>
</comment>
<dbReference type="NCBIfam" id="TIGR00220">
    <property type="entry name" value="mscL"/>
    <property type="match status" value="1"/>
</dbReference>
<keyword evidence="12" id="KW-1185">Reference proteome</keyword>
<dbReference type="GO" id="GO:0008381">
    <property type="term" value="F:mechanosensitive monoatomic ion channel activity"/>
    <property type="evidence" value="ECO:0007669"/>
    <property type="project" value="UniProtKB-UniRule"/>
</dbReference>
<keyword evidence="7 10" id="KW-0406">Ion transport</keyword>
<feature type="transmembrane region" description="Helical" evidence="10">
    <location>
        <begin position="69"/>
        <end position="93"/>
    </location>
</feature>
<dbReference type="PANTHER" id="PTHR30266:SF2">
    <property type="entry name" value="LARGE-CONDUCTANCE MECHANOSENSITIVE CHANNEL"/>
    <property type="match status" value="1"/>
</dbReference>
<accession>A0A852SZW7</accession>
<dbReference type="InterPro" id="IPR019823">
    <property type="entry name" value="Mechanosensitive_channel_CS"/>
</dbReference>
<name>A0A852SZW7_9MICO</name>
<evidence type="ECO:0000313" key="11">
    <source>
        <dbReference type="EMBL" id="NYD74152.1"/>
    </source>
</evidence>
<organism evidence="11 12">
    <name type="scientific">Leifsonia soli</name>
    <dbReference type="NCBI Taxonomy" id="582665"/>
    <lineage>
        <taxon>Bacteria</taxon>
        <taxon>Bacillati</taxon>
        <taxon>Actinomycetota</taxon>
        <taxon>Actinomycetes</taxon>
        <taxon>Micrococcales</taxon>
        <taxon>Microbacteriaceae</taxon>
        <taxon>Leifsonia</taxon>
    </lineage>
</organism>
<evidence type="ECO:0000313" key="12">
    <source>
        <dbReference type="Proteomes" id="UP000589620"/>
    </source>
</evidence>
<proteinExistence type="inferred from homology"/>
<keyword evidence="6 10" id="KW-1133">Transmembrane helix</keyword>
<dbReference type="Pfam" id="PF01741">
    <property type="entry name" value="MscL"/>
    <property type="match status" value="1"/>
</dbReference>
<keyword evidence="4 10" id="KW-1003">Cell membrane</keyword>
<reference evidence="11 12" key="1">
    <citation type="submission" date="2020-07" db="EMBL/GenBank/DDBJ databases">
        <title>Sequencing the genomes of 1000 actinobacteria strains.</title>
        <authorList>
            <person name="Klenk H.-P."/>
        </authorList>
    </citation>
    <scope>NUCLEOTIDE SEQUENCE [LARGE SCALE GENOMIC DNA]</scope>
    <source>
        <strain evidence="11 12">DSM 23871</strain>
    </source>
</reference>
<dbReference type="InterPro" id="IPR036019">
    <property type="entry name" value="MscL_channel"/>
</dbReference>
<evidence type="ECO:0000256" key="1">
    <source>
        <dbReference type="ARBA" id="ARBA00004651"/>
    </source>
</evidence>
<dbReference type="InterPro" id="IPR037673">
    <property type="entry name" value="MSC/AndL"/>
</dbReference>
<protein>
    <recommendedName>
        <fullName evidence="10">Large-conductance mechanosensitive channel</fullName>
    </recommendedName>
</protein>
<gene>
    <name evidence="10" type="primary">mscL</name>
    <name evidence="11" type="ORF">BJ963_001671</name>
</gene>
<dbReference type="SUPFAM" id="SSF81330">
    <property type="entry name" value="Gated mechanosensitive channel"/>
    <property type="match status" value="1"/>
</dbReference>
<comment type="function">
    <text evidence="10">Channel that opens in response to stretch forces in the membrane lipid bilayer. May participate in the regulation of osmotic pressure changes within the cell.</text>
</comment>
<comment type="similarity">
    <text evidence="2 10">Belongs to the MscL family.</text>
</comment>
<evidence type="ECO:0000256" key="4">
    <source>
        <dbReference type="ARBA" id="ARBA00022475"/>
    </source>
</evidence>
<feature type="transmembrane region" description="Helical" evidence="10">
    <location>
        <begin position="12"/>
        <end position="35"/>
    </location>
</feature>
<evidence type="ECO:0000256" key="6">
    <source>
        <dbReference type="ARBA" id="ARBA00022989"/>
    </source>
</evidence>
<evidence type="ECO:0000256" key="10">
    <source>
        <dbReference type="HAMAP-Rule" id="MF_00115"/>
    </source>
</evidence>
<keyword evidence="5 10" id="KW-0812">Transmembrane</keyword>
<dbReference type="PANTHER" id="PTHR30266">
    <property type="entry name" value="MECHANOSENSITIVE CHANNEL MSCL"/>
    <property type="match status" value="1"/>
</dbReference>
<comment type="subcellular location">
    <subcellularLocation>
        <location evidence="1 10">Cell membrane</location>
        <topology evidence="1 10">Multi-pass membrane protein</topology>
    </subcellularLocation>
</comment>
<dbReference type="Proteomes" id="UP000589620">
    <property type="component" value="Unassembled WGS sequence"/>
</dbReference>
<evidence type="ECO:0000256" key="3">
    <source>
        <dbReference type="ARBA" id="ARBA00022448"/>
    </source>
</evidence>
<evidence type="ECO:0000256" key="5">
    <source>
        <dbReference type="ARBA" id="ARBA00022692"/>
    </source>
</evidence>
<comment type="caution">
    <text evidence="11">The sequence shown here is derived from an EMBL/GenBank/DDBJ whole genome shotgun (WGS) entry which is preliminary data.</text>
</comment>
<dbReference type="RefSeq" id="WP_089909182.1">
    <property type="nucleotide sequence ID" value="NZ_BAAAPX010000001.1"/>
</dbReference>
<evidence type="ECO:0000256" key="9">
    <source>
        <dbReference type="ARBA" id="ARBA00023303"/>
    </source>
</evidence>
<keyword evidence="8 10" id="KW-0472">Membrane</keyword>
<dbReference type="EMBL" id="JACCBJ010000001">
    <property type="protein sequence ID" value="NYD74152.1"/>
    <property type="molecule type" value="Genomic_DNA"/>
</dbReference>
<dbReference type="NCBIfam" id="NF001842">
    <property type="entry name" value="PRK00567.1-3"/>
    <property type="match status" value="1"/>
</dbReference>
<evidence type="ECO:0000256" key="8">
    <source>
        <dbReference type="ARBA" id="ARBA00023136"/>
    </source>
</evidence>
<evidence type="ECO:0000256" key="2">
    <source>
        <dbReference type="ARBA" id="ARBA00007254"/>
    </source>
</evidence>
<keyword evidence="3 10" id="KW-0813">Transport</keyword>
<dbReference type="PRINTS" id="PR01264">
    <property type="entry name" value="MECHCHANNEL"/>
</dbReference>
<dbReference type="Gene3D" id="1.10.1200.120">
    <property type="entry name" value="Large-conductance mechanosensitive channel, MscL, domain 1"/>
    <property type="match status" value="1"/>
</dbReference>
<dbReference type="AlphaFoldDB" id="A0A852SZW7"/>
<dbReference type="InterPro" id="IPR001185">
    <property type="entry name" value="MS_channel"/>
</dbReference>
<dbReference type="PROSITE" id="PS01327">
    <property type="entry name" value="MSCL"/>
    <property type="match status" value="1"/>
</dbReference>
<dbReference type="GO" id="GO:0005886">
    <property type="term" value="C:plasma membrane"/>
    <property type="evidence" value="ECO:0007669"/>
    <property type="project" value="UniProtKB-SubCell"/>
</dbReference>